<feature type="signal peptide" evidence="1">
    <location>
        <begin position="1"/>
        <end position="26"/>
    </location>
</feature>
<keyword evidence="3" id="KW-1185">Reference proteome</keyword>
<evidence type="ECO:0000256" key="1">
    <source>
        <dbReference type="SAM" id="SignalP"/>
    </source>
</evidence>
<organism evidence="2 3">
    <name type="scientific">Triparma retinervis</name>
    <dbReference type="NCBI Taxonomy" id="2557542"/>
    <lineage>
        <taxon>Eukaryota</taxon>
        <taxon>Sar</taxon>
        <taxon>Stramenopiles</taxon>
        <taxon>Ochrophyta</taxon>
        <taxon>Bolidophyceae</taxon>
        <taxon>Parmales</taxon>
        <taxon>Triparmaceae</taxon>
        <taxon>Triparma</taxon>
    </lineage>
</organism>
<gene>
    <name evidence="2" type="ORF">TrRE_jg293</name>
</gene>
<accession>A0A9W7ADS1</accession>
<sequence>MTQMNFSTTMALVLALLLIATNPSDAFLFPGPEKSVECSDFVGDYEGIATTISRSTNNTNDPSPWVSEDKVLRLHITMKAEGIDGDGTRPCYFDGRYSSDDGGLTVRVAITAHFDDVALIWRGAIIPNSEGHVADGGILGMPKRNFMFLPTAKNEPWPNSFRPRVGDIPPQIPTYAIMLAPESVSPESEPLVIWFYEGTTLVPYVSSTTN</sequence>
<comment type="caution">
    <text evidence="2">The sequence shown here is derived from an EMBL/GenBank/DDBJ whole genome shotgun (WGS) entry which is preliminary data.</text>
</comment>
<proteinExistence type="predicted"/>
<name>A0A9W7ADS1_9STRA</name>
<reference evidence="2" key="1">
    <citation type="submission" date="2022-07" db="EMBL/GenBank/DDBJ databases">
        <title>Genome analysis of Parmales, a sister group of diatoms, reveals the evolutionary specialization of diatoms from phago-mixotrophs to photoautotrophs.</title>
        <authorList>
            <person name="Ban H."/>
            <person name="Sato S."/>
            <person name="Yoshikawa S."/>
            <person name="Kazumasa Y."/>
            <person name="Nakamura Y."/>
            <person name="Ichinomiya M."/>
            <person name="Saitoh K."/>
            <person name="Sato N."/>
            <person name="Blanc-Mathieu R."/>
            <person name="Endo H."/>
            <person name="Kuwata A."/>
            <person name="Ogata H."/>
        </authorList>
    </citation>
    <scope>NUCLEOTIDE SEQUENCE</scope>
</reference>
<evidence type="ECO:0000313" key="2">
    <source>
        <dbReference type="EMBL" id="GMH65890.1"/>
    </source>
</evidence>
<protein>
    <submittedName>
        <fullName evidence="2">Uncharacterized protein</fullName>
    </submittedName>
</protein>
<dbReference type="AlphaFoldDB" id="A0A9W7ADS1"/>
<dbReference type="Proteomes" id="UP001165082">
    <property type="component" value="Unassembled WGS sequence"/>
</dbReference>
<dbReference type="EMBL" id="BRXZ01003975">
    <property type="protein sequence ID" value="GMH65890.1"/>
    <property type="molecule type" value="Genomic_DNA"/>
</dbReference>
<evidence type="ECO:0000313" key="3">
    <source>
        <dbReference type="Proteomes" id="UP001165082"/>
    </source>
</evidence>
<feature type="chain" id="PRO_5040745691" evidence="1">
    <location>
        <begin position="27"/>
        <end position="210"/>
    </location>
</feature>
<keyword evidence="1" id="KW-0732">Signal</keyword>